<dbReference type="AlphaFoldDB" id="A0A4U9WHT6"/>
<organism evidence="8">
    <name type="scientific">Serratia fonticola</name>
    <dbReference type="NCBI Taxonomy" id="47917"/>
    <lineage>
        <taxon>Bacteria</taxon>
        <taxon>Pseudomonadati</taxon>
        <taxon>Pseudomonadota</taxon>
        <taxon>Gammaproteobacteria</taxon>
        <taxon>Enterobacterales</taxon>
        <taxon>Yersiniaceae</taxon>
        <taxon>Serratia</taxon>
    </lineage>
</organism>
<name>A0A4U9WHT6_SERFO</name>
<evidence type="ECO:0000256" key="1">
    <source>
        <dbReference type="ARBA" id="ARBA00022448"/>
    </source>
</evidence>
<dbReference type="GO" id="GO:0009401">
    <property type="term" value="P:phosphoenolpyruvate-dependent sugar phosphotransferase system"/>
    <property type="evidence" value="ECO:0007669"/>
    <property type="project" value="UniProtKB-KW"/>
</dbReference>
<dbReference type="PROSITE" id="PS51098">
    <property type="entry name" value="PTS_EIIB_TYPE_1"/>
    <property type="match status" value="1"/>
</dbReference>
<reference evidence="8" key="1">
    <citation type="submission" date="2019-05" db="EMBL/GenBank/DDBJ databases">
        <authorList>
            <consortium name="Pathogen Informatics"/>
        </authorList>
    </citation>
    <scope>NUCLEOTIDE SEQUENCE [LARGE SCALE GENOMIC DNA]</scope>
    <source>
        <strain evidence="8">NCTC12965</strain>
    </source>
</reference>
<dbReference type="InterPro" id="IPR018113">
    <property type="entry name" value="PTrfase_EIIB_Cys"/>
</dbReference>
<keyword evidence="3" id="KW-0808">Transferase</keyword>
<evidence type="ECO:0000256" key="6">
    <source>
        <dbReference type="PROSITE-ProRule" id="PRU00421"/>
    </source>
</evidence>
<evidence type="ECO:0000256" key="5">
    <source>
        <dbReference type="ARBA" id="ARBA00022777"/>
    </source>
</evidence>
<dbReference type="GO" id="GO:0016301">
    <property type="term" value="F:kinase activity"/>
    <property type="evidence" value="ECO:0007669"/>
    <property type="project" value="UniProtKB-KW"/>
</dbReference>
<keyword evidence="1" id="KW-0813">Transport</keyword>
<proteinExistence type="predicted"/>
<accession>A0A4U9WHT6</accession>
<evidence type="ECO:0000313" key="8">
    <source>
        <dbReference type="EMBL" id="VTR58512.1"/>
    </source>
</evidence>
<evidence type="ECO:0000256" key="4">
    <source>
        <dbReference type="ARBA" id="ARBA00022683"/>
    </source>
</evidence>
<dbReference type="SUPFAM" id="SSF55604">
    <property type="entry name" value="Glucose permease domain IIB"/>
    <property type="match status" value="1"/>
</dbReference>
<dbReference type="GO" id="GO:0008982">
    <property type="term" value="F:protein-N(PI)-phosphohistidine-sugar phosphotransferase activity"/>
    <property type="evidence" value="ECO:0007669"/>
    <property type="project" value="InterPro"/>
</dbReference>
<dbReference type="InterPro" id="IPR001996">
    <property type="entry name" value="PTS_IIB_1"/>
</dbReference>
<evidence type="ECO:0000256" key="2">
    <source>
        <dbReference type="ARBA" id="ARBA00022597"/>
    </source>
</evidence>
<protein>
    <submittedName>
        <fullName evidence="8">PTS system cellobiose/arbutin/salicin-specific transporter subunits IIBC</fullName>
    </submittedName>
</protein>
<feature type="active site" description="Phosphocysteine intermediate; for EIIB activity" evidence="6">
    <location>
        <position position="28"/>
    </location>
</feature>
<keyword evidence="5" id="KW-0418">Kinase</keyword>
<feature type="domain" description="PTS EIIB type-1" evidence="7">
    <location>
        <begin position="6"/>
        <end position="39"/>
    </location>
</feature>
<sequence>MAINYADSAKEIVRLIGGDNNVINVTHCATRFAIYFKRY</sequence>
<evidence type="ECO:0000256" key="3">
    <source>
        <dbReference type="ARBA" id="ARBA00022679"/>
    </source>
</evidence>
<dbReference type="Pfam" id="PF00367">
    <property type="entry name" value="PTS_EIIB"/>
    <property type="match status" value="1"/>
</dbReference>
<keyword evidence="2" id="KW-0762">Sugar transport</keyword>
<dbReference type="InterPro" id="IPR036878">
    <property type="entry name" value="Glu_permease_IIB"/>
</dbReference>
<keyword evidence="4" id="KW-0598">Phosphotransferase system</keyword>
<dbReference type="EMBL" id="CABEEZ010000152">
    <property type="protein sequence ID" value="VTR58512.1"/>
    <property type="molecule type" value="Genomic_DNA"/>
</dbReference>
<dbReference type="Gene3D" id="3.30.1360.60">
    <property type="entry name" value="Glucose permease domain IIB"/>
    <property type="match status" value="1"/>
</dbReference>
<gene>
    <name evidence="8" type="ORF">NCTC12965_07723</name>
</gene>
<evidence type="ECO:0000259" key="7">
    <source>
        <dbReference type="PROSITE" id="PS51098"/>
    </source>
</evidence>